<name>R4X3R0_9BURK</name>
<sequence length="555" mass="58114">MKWRVAVFQIFTSFFACMATMAAAPYAWADSAPPNPFLSAPVYAITHFDSAQTNDFPYPVSTSAYNVNTLLPATPQVPAGPINLMTLASTDPNYMWGVSATGVNYMSLANNTLTAASLPYVLPSVTAPVLNLVTSLLSSPITTLQQAQNIISQLGLAGGGGLPSAYSVVDKNNILYTNYGSMIYAFGVNALKQITVKGMLNTGLFLQSGESITGVVMTYDGKLVVLGSHSATVVDPGGFNQGQSTYSGIMSTQQINSGETISNSAAVDPDGGIYIVSNATMYKFVWTGTTLSNSASNGAWSSSYPSGDTYFTAFGSGSGSTPALMGFGSDPDQLVVITDGKARMHLVAFWRNGVPSGFTPPFPATPQIAGMIQVNCGLPAGQQIQTDQSVSVYNYGAFVVNNIAASNSGTTPLVDNLLRGTAIYPSPLGVERFQWDTGSHSWSSVWSRPDISSNSMVPAISSGPGVSNTQVFTSGNYGMTTGQGWVVTGMNWNTGATQFQVVMGSSIVGNGFYGLIQFLPNGDLLFNSFVGPTRVRIPASGSSACVPMALTGICL</sequence>
<feature type="signal peptide" evidence="1">
    <location>
        <begin position="1"/>
        <end position="29"/>
    </location>
</feature>
<protein>
    <submittedName>
        <fullName evidence="2">Uncharacterized protein</fullName>
    </submittedName>
</protein>
<evidence type="ECO:0000313" key="2">
    <source>
        <dbReference type="EMBL" id="BAN27611.1"/>
    </source>
</evidence>
<feature type="chain" id="PRO_5004373117" evidence="1">
    <location>
        <begin position="30"/>
        <end position="555"/>
    </location>
</feature>
<dbReference type="PROSITE" id="PS51257">
    <property type="entry name" value="PROKAR_LIPOPROTEIN"/>
    <property type="match status" value="1"/>
</dbReference>
<keyword evidence="3" id="KW-1185">Reference proteome</keyword>
<evidence type="ECO:0000256" key="1">
    <source>
        <dbReference type="SAM" id="SignalP"/>
    </source>
</evidence>
<dbReference type="HOGENOM" id="CLU_022794_0_0_4"/>
<accession>R4X3R0</accession>
<keyword evidence="2" id="KW-0614">Plasmid</keyword>
<evidence type="ECO:0000313" key="3">
    <source>
        <dbReference type="Proteomes" id="UP000013966"/>
    </source>
</evidence>
<reference evidence="2 3" key="1">
    <citation type="journal article" date="2013" name="Genome Announc.">
        <title>Complete Genome Sequence of Burkholderia sp. Strain RPE64, Bacterial Symbiont of the Bean Bug Riptortus pedestris.</title>
        <authorList>
            <person name="Shibata T.F."/>
            <person name="Maeda T."/>
            <person name="Nikoh N."/>
            <person name="Yamaguchi K."/>
            <person name="Oshima K."/>
            <person name="Hattori M."/>
            <person name="Nishiyama T."/>
            <person name="Hasebe M."/>
            <person name="Fukatsu T."/>
            <person name="Kikuchi Y."/>
            <person name="Shigenobu S."/>
        </authorList>
    </citation>
    <scope>NUCLEOTIDE SEQUENCE [LARGE SCALE GENOMIC DNA]</scope>
    <source>
        <plasmid evidence="2 3">p1</plasmid>
    </source>
</reference>
<geneLocation type="plasmid" evidence="2 3">
    <name>p1</name>
</geneLocation>
<dbReference type="RefSeq" id="WP_016348320.1">
    <property type="nucleotide sequence ID" value="NC_021289.1"/>
</dbReference>
<dbReference type="SUPFAM" id="SSF101908">
    <property type="entry name" value="Putative isomerase YbhE"/>
    <property type="match status" value="1"/>
</dbReference>
<dbReference type="Proteomes" id="UP000013966">
    <property type="component" value="Plasmid p1"/>
</dbReference>
<dbReference type="AlphaFoldDB" id="R4X3R0"/>
<organism evidence="2 3">
    <name type="scientific">Caballeronia insecticola</name>
    <dbReference type="NCBI Taxonomy" id="758793"/>
    <lineage>
        <taxon>Bacteria</taxon>
        <taxon>Pseudomonadati</taxon>
        <taxon>Pseudomonadota</taxon>
        <taxon>Betaproteobacteria</taxon>
        <taxon>Burkholderiales</taxon>
        <taxon>Burkholderiaceae</taxon>
        <taxon>Caballeronia</taxon>
    </lineage>
</organism>
<keyword evidence="1" id="KW-0732">Signal</keyword>
<dbReference type="PATRIC" id="fig|758793.3.peg.5818"/>
<proteinExistence type="predicted"/>
<reference evidence="2 3" key="2">
    <citation type="journal article" date="2018" name="Int. J. Syst. Evol. Microbiol.">
        <title>Burkholderia insecticola sp. nov., a gut symbiotic bacterium of the bean bug Riptortus pedestris.</title>
        <authorList>
            <person name="Takeshita K."/>
            <person name="Tamaki H."/>
            <person name="Ohbayashi T."/>
            <person name="Meng X.-Y."/>
            <person name="Sone T."/>
            <person name="Mitani Y."/>
            <person name="Peeters C."/>
            <person name="Kikuchi Y."/>
            <person name="Vandamme P."/>
        </authorList>
    </citation>
    <scope>NUCLEOTIDE SEQUENCE [LARGE SCALE GENOMIC DNA]</scope>
    <source>
        <strain evidence="2">RPE64</strain>
        <plasmid evidence="2 3">p1</plasmid>
    </source>
</reference>
<dbReference type="EMBL" id="AP013061">
    <property type="protein sequence ID" value="BAN27611.1"/>
    <property type="molecule type" value="Genomic_DNA"/>
</dbReference>
<dbReference type="KEGG" id="buo:BRPE64_DCDS06750"/>
<gene>
    <name evidence="2" type="ORF">BRPE64_DCDS06750</name>
</gene>